<evidence type="ECO:0000256" key="4">
    <source>
        <dbReference type="ARBA" id="ARBA00023239"/>
    </source>
</evidence>
<accession>A0A3S8ZUY7</accession>
<protein>
    <recommendedName>
        <fullName evidence="7 9">Uroporphyrinogen-III synthase</fullName>
        <ecNumber evidence="3 9">4.2.1.75</ecNumber>
    </recommendedName>
</protein>
<dbReference type="AlphaFoldDB" id="A0A3S8ZUY7"/>
<comment type="catalytic activity">
    <reaction evidence="8 9">
        <text>hydroxymethylbilane = uroporphyrinogen III + H2O</text>
        <dbReference type="Rhea" id="RHEA:18965"/>
        <dbReference type="ChEBI" id="CHEBI:15377"/>
        <dbReference type="ChEBI" id="CHEBI:57308"/>
        <dbReference type="ChEBI" id="CHEBI:57845"/>
        <dbReference type="EC" id="4.2.1.75"/>
    </reaction>
</comment>
<reference evidence="11 12" key="1">
    <citation type="submission" date="2018-12" db="EMBL/GenBank/DDBJ databases">
        <title>Complete genome sequence of Iodobacter sp. H11R3.</title>
        <authorList>
            <person name="Bae J.-W."/>
        </authorList>
    </citation>
    <scope>NUCLEOTIDE SEQUENCE [LARGE SCALE GENOMIC DNA]</scope>
    <source>
        <strain evidence="11 12">H11R3</strain>
    </source>
</reference>
<dbReference type="Gene3D" id="3.40.50.10090">
    <property type="match status" value="2"/>
</dbReference>
<evidence type="ECO:0000256" key="2">
    <source>
        <dbReference type="ARBA" id="ARBA00008133"/>
    </source>
</evidence>
<dbReference type="GO" id="GO:0004852">
    <property type="term" value="F:uroporphyrinogen-III synthase activity"/>
    <property type="evidence" value="ECO:0007669"/>
    <property type="project" value="UniProtKB-UniRule"/>
</dbReference>
<keyword evidence="4 9" id="KW-0456">Lyase</keyword>
<organism evidence="11 12">
    <name type="scientific">Iodobacter ciconiae</name>
    <dbReference type="NCBI Taxonomy" id="2496266"/>
    <lineage>
        <taxon>Bacteria</taxon>
        <taxon>Pseudomonadati</taxon>
        <taxon>Pseudomonadota</taxon>
        <taxon>Betaproteobacteria</taxon>
        <taxon>Neisseriales</taxon>
        <taxon>Chitinibacteraceae</taxon>
        <taxon>Iodobacter</taxon>
    </lineage>
</organism>
<dbReference type="OrthoDB" id="9787650at2"/>
<evidence type="ECO:0000259" key="10">
    <source>
        <dbReference type="Pfam" id="PF02602"/>
    </source>
</evidence>
<comment type="pathway">
    <text evidence="1 9">Porphyrin-containing compound metabolism; protoporphyrin-IX biosynthesis; coproporphyrinogen-III from 5-aminolevulinate: step 3/4.</text>
</comment>
<dbReference type="GO" id="GO:0006780">
    <property type="term" value="P:uroporphyrinogen III biosynthetic process"/>
    <property type="evidence" value="ECO:0007669"/>
    <property type="project" value="UniProtKB-UniRule"/>
</dbReference>
<dbReference type="UniPathway" id="UPA00251">
    <property type="reaction ID" value="UER00320"/>
</dbReference>
<name>A0A3S8ZUY7_9NEIS</name>
<dbReference type="CDD" id="cd06578">
    <property type="entry name" value="HemD"/>
    <property type="match status" value="1"/>
</dbReference>
<dbReference type="PANTHER" id="PTHR38042:SF1">
    <property type="entry name" value="UROPORPHYRINOGEN-III SYNTHASE, CHLOROPLASTIC"/>
    <property type="match status" value="1"/>
</dbReference>
<evidence type="ECO:0000256" key="5">
    <source>
        <dbReference type="ARBA" id="ARBA00023244"/>
    </source>
</evidence>
<gene>
    <name evidence="11" type="ORF">EJO50_12835</name>
</gene>
<dbReference type="InterPro" id="IPR036108">
    <property type="entry name" value="4pyrrol_syn_uPrphyn_synt_sf"/>
</dbReference>
<keyword evidence="5 9" id="KW-0627">Porphyrin biosynthesis</keyword>
<dbReference type="EC" id="4.2.1.75" evidence="3 9"/>
<keyword evidence="12" id="KW-1185">Reference proteome</keyword>
<sequence length="257" mass="27659">MQILSGLRLWVTRPSQQAADLVNLLHAAGAEVLPLPLLEIAPPADLAPLQFALANIGQFDLAVFISPSALDAVFARLPGPWPQNLPVAVVGPGSERRARALGVQDIICPASQFDSEGLLQEARMQSLAGKKLVLFRGNGGRELLPSALQERGALLTLITAYQRQPPRFDLDHLTSQLDRGCDGIIISSSEAAQHLFQLAGGEALQALQSRIYFVPHPRIAQTLIALGAKQIELTDAGDSGILHGICLHFTKPRQESR</sequence>
<proteinExistence type="inferred from homology"/>
<dbReference type="Proteomes" id="UP000282438">
    <property type="component" value="Chromosome"/>
</dbReference>
<feature type="domain" description="Tetrapyrrole biosynthesis uroporphyrinogen III synthase" evidence="10">
    <location>
        <begin position="20"/>
        <end position="230"/>
    </location>
</feature>
<dbReference type="InterPro" id="IPR039793">
    <property type="entry name" value="UROS/Hem4"/>
</dbReference>
<dbReference type="KEGG" id="iod:EJO50_12835"/>
<comment type="function">
    <text evidence="6 9">Catalyzes cyclization of the linear tetrapyrrole, hydroxymethylbilane, to the macrocyclic uroporphyrinogen III.</text>
</comment>
<dbReference type="EMBL" id="CP034433">
    <property type="protein sequence ID" value="AZN37292.1"/>
    <property type="molecule type" value="Genomic_DNA"/>
</dbReference>
<evidence type="ECO:0000256" key="6">
    <source>
        <dbReference type="ARBA" id="ARBA00037589"/>
    </source>
</evidence>
<dbReference type="PANTHER" id="PTHR38042">
    <property type="entry name" value="UROPORPHYRINOGEN-III SYNTHASE, CHLOROPLASTIC"/>
    <property type="match status" value="1"/>
</dbReference>
<evidence type="ECO:0000256" key="7">
    <source>
        <dbReference type="ARBA" id="ARBA00040167"/>
    </source>
</evidence>
<evidence type="ECO:0000313" key="12">
    <source>
        <dbReference type="Proteomes" id="UP000282438"/>
    </source>
</evidence>
<dbReference type="Pfam" id="PF02602">
    <property type="entry name" value="HEM4"/>
    <property type="match status" value="1"/>
</dbReference>
<evidence type="ECO:0000256" key="8">
    <source>
        <dbReference type="ARBA" id="ARBA00048617"/>
    </source>
</evidence>
<evidence type="ECO:0000256" key="9">
    <source>
        <dbReference type="RuleBase" id="RU366031"/>
    </source>
</evidence>
<dbReference type="RefSeq" id="WP_125974762.1">
    <property type="nucleotide sequence ID" value="NZ_CP034433.1"/>
</dbReference>
<dbReference type="InterPro" id="IPR003754">
    <property type="entry name" value="4pyrrol_synth_uPrphyn_synth"/>
</dbReference>
<dbReference type="GO" id="GO:0006782">
    <property type="term" value="P:protoporphyrinogen IX biosynthetic process"/>
    <property type="evidence" value="ECO:0007669"/>
    <property type="project" value="UniProtKB-UniRule"/>
</dbReference>
<evidence type="ECO:0000256" key="3">
    <source>
        <dbReference type="ARBA" id="ARBA00013109"/>
    </source>
</evidence>
<evidence type="ECO:0000313" key="11">
    <source>
        <dbReference type="EMBL" id="AZN37292.1"/>
    </source>
</evidence>
<evidence type="ECO:0000256" key="1">
    <source>
        <dbReference type="ARBA" id="ARBA00004772"/>
    </source>
</evidence>
<comment type="similarity">
    <text evidence="2 9">Belongs to the uroporphyrinogen-III synthase family.</text>
</comment>
<dbReference type="SUPFAM" id="SSF69618">
    <property type="entry name" value="HemD-like"/>
    <property type="match status" value="1"/>
</dbReference>